<dbReference type="PANTHER" id="PTHR37564:SF4">
    <property type="entry name" value="DNA-ASSOCIATED PROTEIN, PUTATIVE-RELATED"/>
    <property type="match status" value="1"/>
</dbReference>
<dbReference type="RefSeq" id="XP_067176178.1">
    <property type="nucleotide sequence ID" value="XM_067319629.1"/>
</dbReference>
<proteinExistence type="predicted"/>
<comment type="caution">
    <text evidence="2">The sequence shown here is derived from an EMBL/GenBank/DDBJ whole genome shotgun (WGS) entry which is preliminary data.</text>
</comment>
<dbReference type="KEGG" id="lmat:92512141"/>
<gene>
    <name evidence="2" type="ORF">LSCM1_02035</name>
</gene>
<evidence type="ECO:0008006" key="4">
    <source>
        <dbReference type="Google" id="ProtNLM"/>
    </source>
</evidence>
<name>A0A836H5I6_9TRYP</name>
<feature type="region of interest" description="Disordered" evidence="1">
    <location>
        <begin position="106"/>
        <end position="132"/>
    </location>
</feature>
<reference evidence="2 3" key="1">
    <citation type="submission" date="2021-03" db="EMBL/GenBank/DDBJ databases">
        <title>Leishmania (Mundinia) martiniquensis Genome sequencing and assembly.</title>
        <authorList>
            <person name="Almutairi H."/>
            <person name="Gatherer D."/>
        </authorList>
    </citation>
    <scope>NUCLEOTIDE SEQUENCE [LARGE SCALE GENOMIC DNA]</scope>
    <source>
        <strain evidence="2">LSCM1</strain>
    </source>
</reference>
<dbReference type="AlphaFoldDB" id="A0A836H5I6"/>
<accession>A0A836H5I6</accession>
<evidence type="ECO:0000256" key="1">
    <source>
        <dbReference type="SAM" id="MobiDB-lite"/>
    </source>
</evidence>
<keyword evidence="3" id="KW-1185">Reference proteome</keyword>
<evidence type="ECO:0000313" key="2">
    <source>
        <dbReference type="EMBL" id="KAG5470785.1"/>
    </source>
</evidence>
<sequence length="132" mass="14742">MLRRNQTFLRVSPFALYLQELSSAGKLKRATNKCTYAAKLYHKLSPAQKGALRRRAKAKTFPAQVAYQQLVKRETKLLSGIPIKKRQAIIQKKWASFKKSQARASAKAVPSAKKKVKAASTAAKRISKGTQK</sequence>
<dbReference type="PANTHER" id="PTHR37564">
    <property type="entry name" value="KINETOPLAST DNA-ASSOCIATED PROTEIN"/>
    <property type="match status" value="1"/>
</dbReference>
<evidence type="ECO:0000313" key="3">
    <source>
        <dbReference type="Proteomes" id="UP000673552"/>
    </source>
</evidence>
<organism evidence="2 3">
    <name type="scientific">Leishmania martiniquensis</name>
    <dbReference type="NCBI Taxonomy" id="1580590"/>
    <lineage>
        <taxon>Eukaryota</taxon>
        <taxon>Discoba</taxon>
        <taxon>Euglenozoa</taxon>
        <taxon>Kinetoplastea</taxon>
        <taxon>Metakinetoplastina</taxon>
        <taxon>Trypanosomatida</taxon>
        <taxon>Trypanosomatidae</taxon>
        <taxon>Leishmaniinae</taxon>
        <taxon>Leishmania</taxon>
    </lineage>
</organism>
<dbReference type="GeneID" id="92512141"/>
<dbReference type="Proteomes" id="UP000673552">
    <property type="component" value="Chromosome 32"/>
</dbReference>
<dbReference type="OrthoDB" id="272913at2759"/>
<protein>
    <recommendedName>
        <fullName evidence="4">Kinetoplast DNA-associated protein</fullName>
    </recommendedName>
</protein>
<dbReference type="EMBL" id="JAFEUZ010000032">
    <property type="protein sequence ID" value="KAG5470785.1"/>
    <property type="molecule type" value="Genomic_DNA"/>
</dbReference>
<dbReference type="InterPro" id="IPR052695">
    <property type="entry name" value="Kinetoplast-DNA-binding"/>
</dbReference>